<name>A0A6C0JNE3_9ZZZZ</name>
<evidence type="ECO:0000313" key="1">
    <source>
        <dbReference type="EMBL" id="QHU06316.1"/>
    </source>
</evidence>
<organism evidence="1">
    <name type="scientific">viral metagenome</name>
    <dbReference type="NCBI Taxonomy" id="1070528"/>
    <lineage>
        <taxon>unclassified sequences</taxon>
        <taxon>metagenomes</taxon>
        <taxon>organismal metagenomes</taxon>
    </lineage>
</organism>
<dbReference type="EMBL" id="MN740431">
    <property type="protein sequence ID" value="QHU06316.1"/>
    <property type="molecule type" value="Genomic_DNA"/>
</dbReference>
<dbReference type="AlphaFoldDB" id="A0A6C0JNE3"/>
<accession>A0A6C0JNE3</accession>
<reference evidence="1" key="1">
    <citation type="journal article" date="2020" name="Nature">
        <title>Giant virus diversity and host interactions through global metagenomics.</title>
        <authorList>
            <person name="Schulz F."/>
            <person name="Roux S."/>
            <person name="Paez-Espino D."/>
            <person name="Jungbluth S."/>
            <person name="Walsh D.A."/>
            <person name="Denef V.J."/>
            <person name="McMahon K.D."/>
            <person name="Konstantinidis K.T."/>
            <person name="Eloe-Fadrosh E.A."/>
            <person name="Kyrpides N.C."/>
            <person name="Woyke T."/>
        </authorList>
    </citation>
    <scope>NUCLEOTIDE SEQUENCE</scope>
    <source>
        <strain evidence="1">GVMAG-M-3300027747-57</strain>
    </source>
</reference>
<proteinExistence type="predicted"/>
<protein>
    <submittedName>
        <fullName evidence="1">Uncharacterized protein</fullName>
    </submittedName>
</protein>
<sequence>MSCNTDEEIIIHKGKSFSNYYANKKTPIVIAFDLDETLGSFSDLDILWRTLISFQKNKAINFNKLLDLYPEFLRYGILYILEFIYNKKKKGICDKLYIYTNNQCSPEWSEIISKYFDYKLNTTSKLFDKIICAFKINNQIIELNRTSNRKKHNDFINCTLLPKKTKICFIDNTYFYEMNHDRVYYIQPLSYVHSLSKNVIVERFMNSILCDDIIDNNKKYILADLLFIQFSKTHNDIKNDVTDIYVSQKIMYHVKEFFHLIQKKNYTKKIKICIGRFTRKKKS</sequence>